<accession>X0XYH4</accession>
<comment type="caution">
    <text evidence="1">The sequence shown here is derived from an EMBL/GenBank/DDBJ whole genome shotgun (WGS) entry which is preliminary data.</text>
</comment>
<dbReference type="EMBL" id="BARS01058440">
    <property type="protein sequence ID" value="GAG48444.1"/>
    <property type="molecule type" value="Genomic_DNA"/>
</dbReference>
<feature type="non-terminal residue" evidence="1">
    <location>
        <position position="1"/>
    </location>
</feature>
<dbReference type="AlphaFoldDB" id="X0XYH4"/>
<organism evidence="1">
    <name type="scientific">marine sediment metagenome</name>
    <dbReference type="NCBI Taxonomy" id="412755"/>
    <lineage>
        <taxon>unclassified sequences</taxon>
        <taxon>metagenomes</taxon>
        <taxon>ecological metagenomes</taxon>
    </lineage>
</organism>
<feature type="non-terminal residue" evidence="1">
    <location>
        <position position="100"/>
    </location>
</feature>
<gene>
    <name evidence="1" type="ORF">S01H1_85224</name>
</gene>
<proteinExistence type="predicted"/>
<sequence>AGGTDWQFVGGVNLSNFNGRIVANELGGTNTNFSPAMGIGASVYGMEFNFTDSTISGSITGNDVGGTDYTIKPTSPQTFIVNSNRVGNALAGHTGETVIF</sequence>
<reference evidence="1" key="1">
    <citation type="journal article" date="2014" name="Front. Microbiol.">
        <title>High frequency of phylogenetically diverse reductive dehalogenase-homologous genes in deep subseafloor sedimentary metagenomes.</title>
        <authorList>
            <person name="Kawai M."/>
            <person name="Futagami T."/>
            <person name="Toyoda A."/>
            <person name="Takaki Y."/>
            <person name="Nishi S."/>
            <person name="Hori S."/>
            <person name="Arai W."/>
            <person name="Tsubouchi T."/>
            <person name="Morono Y."/>
            <person name="Uchiyama I."/>
            <person name="Ito T."/>
            <person name="Fujiyama A."/>
            <person name="Inagaki F."/>
            <person name="Takami H."/>
        </authorList>
    </citation>
    <scope>NUCLEOTIDE SEQUENCE</scope>
    <source>
        <strain evidence="1">Expedition CK06-06</strain>
    </source>
</reference>
<protein>
    <submittedName>
        <fullName evidence="1">Uncharacterized protein</fullName>
    </submittedName>
</protein>
<name>X0XYH4_9ZZZZ</name>
<evidence type="ECO:0000313" key="1">
    <source>
        <dbReference type="EMBL" id="GAG48444.1"/>
    </source>
</evidence>